<dbReference type="AlphaFoldDB" id="A0ABD1YIA8"/>
<protein>
    <submittedName>
        <fullName evidence="2">Uncharacterized protein</fullName>
    </submittedName>
</protein>
<dbReference type="EMBL" id="JBHFFA010000004">
    <property type="protein sequence ID" value="KAL2630482.1"/>
    <property type="molecule type" value="Genomic_DNA"/>
</dbReference>
<dbReference type="Proteomes" id="UP001605036">
    <property type="component" value="Unassembled WGS sequence"/>
</dbReference>
<feature type="compositionally biased region" description="Basic and acidic residues" evidence="1">
    <location>
        <begin position="1"/>
        <end position="29"/>
    </location>
</feature>
<reference evidence="2 3" key="1">
    <citation type="submission" date="2024-09" db="EMBL/GenBank/DDBJ databases">
        <title>Chromosome-scale assembly of Riccia fluitans.</title>
        <authorList>
            <person name="Paukszto L."/>
            <person name="Sawicki J."/>
            <person name="Karawczyk K."/>
            <person name="Piernik-Szablinska J."/>
            <person name="Szczecinska M."/>
            <person name="Mazdziarz M."/>
        </authorList>
    </citation>
    <scope>NUCLEOTIDE SEQUENCE [LARGE SCALE GENOMIC DNA]</scope>
    <source>
        <strain evidence="2">Rf_01</strain>
        <tissue evidence="2">Aerial parts of the thallus</tissue>
    </source>
</reference>
<feature type="region of interest" description="Disordered" evidence="1">
    <location>
        <begin position="85"/>
        <end position="108"/>
    </location>
</feature>
<feature type="region of interest" description="Disordered" evidence="1">
    <location>
        <begin position="1"/>
        <end position="35"/>
    </location>
</feature>
<sequence length="170" mass="18211">MEVEEHKGAHPEVKAPEEEIAGEHGELHSEVTSPGRKAKFVGQVKEKLALVKEKIIGHAYVPPASPGKGKAPHGDQHEFQVAAAAAASHEAHTPSGTIPRGAGLSRPTFEDADIPEGGLVMTAAPEEPEEPEEHHGLKEKLKHVFDFPVPDTTVTPTKDFEETVPPNLTI</sequence>
<evidence type="ECO:0000256" key="1">
    <source>
        <dbReference type="SAM" id="MobiDB-lite"/>
    </source>
</evidence>
<feature type="region of interest" description="Disordered" evidence="1">
    <location>
        <begin position="148"/>
        <end position="170"/>
    </location>
</feature>
<name>A0ABD1YIA8_9MARC</name>
<organism evidence="2 3">
    <name type="scientific">Riccia fluitans</name>
    <dbReference type="NCBI Taxonomy" id="41844"/>
    <lineage>
        <taxon>Eukaryota</taxon>
        <taxon>Viridiplantae</taxon>
        <taxon>Streptophyta</taxon>
        <taxon>Embryophyta</taxon>
        <taxon>Marchantiophyta</taxon>
        <taxon>Marchantiopsida</taxon>
        <taxon>Marchantiidae</taxon>
        <taxon>Marchantiales</taxon>
        <taxon>Ricciaceae</taxon>
        <taxon>Riccia</taxon>
    </lineage>
</organism>
<gene>
    <name evidence="2" type="ORF">R1flu_015168</name>
</gene>
<accession>A0ABD1YIA8</accession>
<evidence type="ECO:0000313" key="3">
    <source>
        <dbReference type="Proteomes" id="UP001605036"/>
    </source>
</evidence>
<proteinExistence type="predicted"/>
<evidence type="ECO:0000313" key="2">
    <source>
        <dbReference type="EMBL" id="KAL2630482.1"/>
    </source>
</evidence>
<feature type="compositionally biased region" description="Low complexity" evidence="1">
    <location>
        <begin position="148"/>
        <end position="157"/>
    </location>
</feature>
<comment type="caution">
    <text evidence="2">The sequence shown here is derived from an EMBL/GenBank/DDBJ whole genome shotgun (WGS) entry which is preliminary data.</text>
</comment>
<keyword evidence="3" id="KW-1185">Reference proteome</keyword>